<keyword evidence="6" id="KW-0472">Membrane</keyword>
<feature type="compositionally biased region" description="Low complexity" evidence="5">
    <location>
        <begin position="1278"/>
        <end position="1291"/>
    </location>
</feature>
<name>A0A174C2S7_9CLOT</name>
<dbReference type="NCBIfam" id="TIGR01167">
    <property type="entry name" value="LPXTG_anchor"/>
    <property type="match status" value="1"/>
</dbReference>
<evidence type="ECO:0000313" key="11">
    <source>
        <dbReference type="Proteomes" id="UP000095594"/>
    </source>
</evidence>
<dbReference type="Gene3D" id="2.60.40.10">
    <property type="entry name" value="Immunoglobulins"/>
    <property type="match status" value="2"/>
</dbReference>
<dbReference type="Pfam" id="PF16403">
    <property type="entry name" value="Bact_surface_Ig-like"/>
    <property type="match status" value="2"/>
</dbReference>
<dbReference type="OrthoDB" id="2036332at2"/>
<keyword evidence="10" id="KW-0378">Hydrolase</keyword>
<dbReference type="Gene3D" id="2.160.20.10">
    <property type="entry name" value="Single-stranded right-handed beta-helix, Pectin lyase-like"/>
    <property type="match status" value="1"/>
</dbReference>
<dbReference type="InterPro" id="IPR032179">
    <property type="entry name" value="Cry22Aa_Ig-like"/>
</dbReference>
<keyword evidence="1" id="KW-0134">Cell wall</keyword>
<evidence type="ECO:0000256" key="4">
    <source>
        <dbReference type="ARBA" id="ARBA00023088"/>
    </source>
</evidence>
<keyword evidence="3" id="KW-0732">Signal</keyword>
<dbReference type="SMART" id="SM00710">
    <property type="entry name" value="PbH1"/>
    <property type="match status" value="8"/>
</dbReference>
<dbReference type="Pfam" id="PF13229">
    <property type="entry name" value="Beta_helix"/>
    <property type="match status" value="1"/>
</dbReference>
<dbReference type="EMBL" id="CYZX01000005">
    <property type="protein sequence ID" value="CUO06589.1"/>
    <property type="molecule type" value="Genomic_DNA"/>
</dbReference>
<dbReference type="GO" id="GO:0008233">
    <property type="term" value="F:peptidase activity"/>
    <property type="evidence" value="ECO:0007669"/>
    <property type="project" value="UniProtKB-KW"/>
</dbReference>
<keyword evidence="2" id="KW-0964">Secreted</keyword>
<evidence type="ECO:0000256" key="3">
    <source>
        <dbReference type="ARBA" id="ARBA00022729"/>
    </source>
</evidence>
<keyword evidence="6" id="KW-1133">Transmembrane helix</keyword>
<feature type="domain" description="Gram-positive cocci surface proteins LPxTG" evidence="7">
    <location>
        <begin position="1295"/>
        <end position="1326"/>
    </location>
</feature>
<feature type="region of interest" description="Disordered" evidence="5">
    <location>
        <begin position="1254"/>
        <end position="1296"/>
    </location>
</feature>
<feature type="compositionally biased region" description="Acidic residues" evidence="5">
    <location>
        <begin position="1254"/>
        <end position="1268"/>
    </location>
</feature>
<protein>
    <submittedName>
        <fullName evidence="10">Neutral protease A, bacillolysin</fullName>
    </submittedName>
</protein>
<reference evidence="10 11" key="1">
    <citation type="submission" date="2015-09" db="EMBL/GenBank/DDBJ databases">
        <authorList>
            <consortium name="Pathogen Informatics"/>
        </authorList>
    </citation>
    <scope>NUCLEOTIDE SEQUENCE [LARGE SCALE GENOMIC DNA]</scope>
    <source>
        <strain evidence="10 11">2789STDY5834856</strain>
    </source>
</reference>
<evidence type="ECO:0000256" key="6">
    <source>
        <dbReference type="SAM" id="Phobius"/>
    </source>
</evidence>
<feature type="transmembrane region" description="Helical" evidence="6">
    <location>
        <begin position="1303"/>
        <end position="1320"/>
    </location>
</feature>
<dbReference type="InterPro" id="IPR011050">
    <property type="entry name" value="Pectin_lyase_fold/virulence"/>
</dbReference>
<evidence type="ECO:0000259" key="9">
    <source>
        <dbReference type="Pfam" id="PF16403"/>
    </source>
</evidence>
<feature type="domain" description="Pesticidal crystal protein Cry22Aa Ig-like" evidence="9">
    <location>
        <begin position="1057"/>
        <end position="1124"/>
    </location>
</feature>
<evidence type="ECO:0000256" key="5">
    <source>
        <dbReference type="SAM" id="MobiDB-lite"/>
    </source>
</evidence>
<dbReference type="InterPro" id="IPR013783">
    <property type="entry name" value="Ig-like_fold"/>
</dbReference>
<dbReference type="InterPro" id="IPR019931">
    <property type="entry name" value="LPXTG_anchor"/>
</dbReference>
<keyword evidence="4" id="KW-0572">Peptidoglycan-anchor</keyword>
<keyword evidence="10" id="KW-0645">Protease</keyword>
<evidence type="ECO:0000256" key="2">
    <source>
        <dbReference type="ARBA" id="ARBA00022525"/>
    </source>
</evidence>
<dbReference type="SUPFAM" id="SSF51126">
    <property type="entry name" value="Pectin lyase-like"/>
    <property type="match status" value="3"/>
</dbReference>
<evidence type="ECO:0000259" key="8">
    <source>
        <dbReference type="Pfam" id="PF13229"/>
    </source>
</evidence>
<dbReference type="GO" id="GO:0006508">
    <property type="term" value="P:proteolysis"/>
    <property type="evidence" value="ECO:0007669"/>
    <property type="project" value="UniProtKB-KW"/>
</dbReference>
<gene>
    <name evidence="10" type="ORF">ERS852471_00887</name>
</gene>
<proteinExistence type="predicted"/>
<dbReference type="Proteomes" id="UP000095594">
    <property type="component" value="Unassembled WGS sequence"/>
</dbReference>
<dbReference type="InterPro" id="IPR039448">
    <property type="entry name" value="Beta_helix"/>
</dbReference>
<dbReference type="InterPro" id="IPR006626">
    <property type="entry name" value="PbH1"/>
</dbReference>
<accession>A0A174C2S7</accession>
<evidence type="ECO:0000256" key="1">
    <source>
        <dbReference type="ARBA" id="ARBA00022512"/>
    </source>
</evidence>
<dbReference type="InterPro" id="IPR012334">
    <property type="entry name" value="Pectin_lyas_fold"/>
</dbReference>
<evidence type="ECO:0000259" key="7">
    <source>
        <dbReference type="Pfam" id="PF00746"/>
    </source>
</evidence>
<keyword evidence="6" id="KW-0812">Transmembrane</keyword>
<sequence>MVKDGQDENKIHDVNDQYLKTDEKVDSANTKNEYYNTQKIVSVDTFEKLKDAITIPNSLIKITQDITLKENLEIKANYVTIYGNNFKFDLGNVDSFSVKAKNVTLKNLEFANYKTTGLTLYGAKDVSLYKLKLSGKDISLPNNERSTVGIDIFDSTVKIDDISSNNNLYRGIQVRGGSTVDILSKNIHTNDTVHMQSIKKAGEQENIINDPHGLYVKGTEKNNKENSTIDYFSRVDVDISTAKDFINNISNNGNVLHIKNDIKIEAGDLPAGSDISELVVNSNILIEEDGRTIDLNKLVGITLKGNDIILKDLTIKNSKDIGVNIYNSRDILLDNVTVENSYRYGIFVNGSTVKLEDCSTKNNNGGIMITRSRTLRADSHIDSRVEVIGSIHQEESNINVGVTNLQMIDGYFQNNEFVVADNIYDKYVNDVESKVLSEYYLNLFGITGEDRNKKYDEQTTDYMIIKTVIDVQNHSEVLDENGQPITLAGDGVTDDTQNLKKLIEYAASHGRELYFPEGVYKITADIDLATINLPALSNFKLSGATNGLSIFDGSSSVDKMLKLMNAEYHSNMNYVNINNIVFNNIGLEFNGPYKKGISFNNNVFMNGQYTRETNAAGEIRKVTMEPYITAKNNKYIIEENAFLRGVNYPGRGIATYRTNNTTIKDNFFGNLEGLSDAATMLPDTVINKLNLIQVESQSGLSEGIKISGSQGNFLTAINNERYDENVNISNNYFNMDKTRNITGDFGTDVLISGINVAVDGQRRDHIIYSKGYTNLNIYGNYFEGMENGAAGGVKIRNGEGAYVGSNHFKDVPLLTYIYGDLTKQECILYNTTIYNNLFHQTTNFGGQGTGILYYQSFRDGQDLQFKDDSWVGAYGDVQNFVIYNNEFMSDERDQITISNRAVTAYGDNQFLAYGNKYAEDKNISVNYNKGNFSLNESTEAEVLNKVNSGFAIYNTVDIPLTPAKVDHTYLNSQINEANEFYNNILTNGQIGIFGGQHPESAVNELKNLILETQQLIDGNALTQWETNKRLTLIQETLEKLKTNINDRGLAPTVTVLNDVTINIGEEFDPYAGIIFEDDRDTSENLKILVDLDSFDNTISGEYIITYSVTDSDGNTTKETRKVIVRSNEKPVISGIGTITINVGENFDPMSGVIITDDNDSIEEMKVTVDLGNFDNNVPGTYIIKYTIEDSDGNITVAEREVIVLEDIDNSVNDEVNDEIKDEVNDEIKDEVNDEIKDEVDDEIKDEVNDEIKDEVDDEVKDEVDDEVKDEVNDEVKNEQNNNEEINSELNNTQNPNTGDQSNILNWALAVLISLIGLLFVNRKRKKVK</sequence>
<feature type="domain" description="Pesticidal crystal protein Cry22Aa Ig-like" evidence="9">
    <location>
        <begin position="1132"/>
        <end position="1203"/>
    </location>
</feature>
<feature type="domain" description="Right handed beta helix" evidence="8">
    <location>
        <begin position="296"/>
        <end position="375"/>
    </location>
</feature>
<organism evidence="10 11">
    <name type="scientific">Clostridium disporicum</name>
    <dbReference type="NCBI Taxonomy" id="84024"/>
    <lineage>
        <taxon>Bacteria</taxon>
        <taxon>Bacillati</taxon>
        <taxon>Bacillota</taxon>
        <taxon>Clostridia</taxon>
        <taxon>Eubacteriales</taxon>
        <taxon>Clostridiaceae</taxon>
        <taxon>Clostridium</taxon>
    </lineage>
</organism>
<evidence type="ECO:0000313" key="10">
    <source>
        <dbReference type="EMBL" id="CUO06589.1"/>
    </source>
</evidence>
<dbReference type="Pfam" id="PF00746">
    <property type="entry name" value="Gram_pos_anchor"/>
    <property type="match status" value="1"/>
</dbReference>